<comment type="function">
    <text evidence="9 10">This protein specifically catalyzes the removal of signal peptides from prolipoproteins.</text>
</comment>
<sequence length="191" mass="20601">MVFRFAPAPLPANRRRMKITRIARAAYGIALLIIVLDQLTKAWILSLPDVASVSQIPVGYVFAEVLPPILRFTFVQNTGVSFGLFGGGEARWGLTIFSVIVSAGLAWWATQSDRRLLITAIGFVMGGALGNVIDRIRFGYVVDFIDVSGTGVFPWVFNIADSAITIGVVLLILDSFLSDKAAKVGAAPEKS</sequence>
<evidence type="ECO:0000256" key="7">
    <source>
        <dbReference type="ARBA" id="ARBA00022989"/>
    </source>
</evidence>
<keyword evidence="4 9" id="KW-0812">Transmembrane</keyword>
<comment type="caution">
    <text evidence="9">Lacks conserved residue(s) required for the propagation of feature annotation.</text>
</comment>
<evidence type="ECO:0000256" key="9">
    <source>
        <dbReference type="HAMAP-Rule" id="MF_00161"/>
    </source>
</evidence>
<evidence type="ECO:0000256" key="3">
    <source>
        <dbReference type="ARBA" id="ARBA00022670"/>
    </source>
</evidence>
<evidence type="ECO:0000256" key="8">
    <source>
        <dbReference type="ARBA" id="ARBA00023136"/>
    </source>
</evidence>
<dbReference type="InterPro" id="IPR001872">
    <property type="entry name" value="Peptidase_A8"/>
</dbReference>
<organism evidence="12 13">
    <name type="scientific">Brevundimonas intermedia</name>
    <dbReference type="NCBI Taxonomy" id="74315"/>
    <lineage>
        <taxon>Bacteria</taxon>
        <taxon>Pseudomonadati</taxon>
        <taxon>Pseudomonadota</taxon>
        <taxon>Alphaproteobacteria</taxon>
        <taxon>Caulobacterales</taxon>
        <taxon>Caulobacteraceae</taxon>
        <taxon>Brevundimonas</taxon>
    </lineage>
</organism>
<feature type="transmembrane region" description="Helical" evidence="9">
    <location>
        <begin position="90"/>
        <end position="109"/>
    </location>
</feature>
<keyword evidence="13" id="KW-1185">Reference proteome</keyword>
<keyword evidence="7 9" id="KW-1133">Transmembrane helix</keyword>
<evidence type="ECO:0000256" key="1">
    <source>
        <dbReference type="ARBA" id="ARBA00006139"/>
    </source>
</evidence>
<dbReference type="EMBL" id="BSFD01000003">
    <property type="protein sequence ID" value="GLK48595.1"/>
    <property type="molecule type" value="Genomic_DNA"/>
</dbReference>
<keyword evidence="3 9" id="KW-0645">Protease</keyword>
<evidence type="ECO:0000313" key="13">
    <source>
        <dbReference type="Proteomes" id="UP001143509"/>
    </source>
</evidence>
<proteinExistence type="inferred from homology"/>
<comment type="pathway">
    <text evidence="9">Protein modification; lipoprotein biosynthesis (signal peptide cleavage).</text>
</comment>
<keyword evidence="12" id="KW-0449">Lipoprotein</keyword>
<dbReference type="HAMAP" id="MF_00161">
    <property type="entry name" value="LspA"/>
    <property type="match status" value="1"/>
</dbReference>
<evidence type="ECO:0000256" key="5">
    <source>
        <dbReference type="ARBA" id="ARBA00022750"/>
    </source>
</evidence>
<comment type="subcellular location">
    <subcellularLocation>
        <location evidence="9">Cell membrane</location>
        <topology evidence="9">Multi-pass membrane protein</topology>
    </subcellularLocation>
</comment>
<dbReference type="EC" id="3.4.23.36" evidence="9"/>
<keyword evidence="8 9" id="KW-0472">Membrane</keyword>
<gene>
    <name evidence="9 12" type="primary">lspA</name>
    <name evidence="12" type="ORF">GCM10017620_15680</name>
</gene>
<dbReference type="Pfam" id="PF01252">
    <property type="entry name" value="Peptidase_A8"/>
    <property type="match status" value="1"/>
</dbReference>
<evidence type="ECO:0000256" key="4">
    <source>
        <dbReference type="ARBA" id="ARBA00022692"/>
    </source>
</evidence>
<reference evidence="12" key="1">
    <citation type="journal article" date="2014" name="Int. J. Syst. Evol. Microbiol.">
        <title>Complete genome of a new Firmicutes species belonging to the dominant human colonic microbiota ('Ruminococcus bicirculans') reveals two chromosomes and a selective capacity to utilize plant glucans.</title>
        <authorList>
            <consortium name="NISC Comparative Sequencing Program"/>
            <person name="Wegmann U."/>
            <person name="Louis P."/>
            <person name="Goesmann A."/>
            <person name="Henrissat B."/>
            <person name="Duncan S.H."/>
            <person name="Flint H.J."/>
        </authorList>
    </citation>
    <scope>NUCLEOTIDE SEQUENCE</scope>
    <source>
        <strain evidence="12">VKM B-1499</strain>
    </source>
</reference>
<reference evidence="12" key="2">
    <citation type="submission" date="2023-01" db="EMBL/GenBank/DDBJ databases">
        <authorList>
            <person name="Sun Q."/>
            <person name="Evtushenko L."/>
        </authorList>
    </citation>
    <scope>NUCLEOTIDE SEQUENCE</scope>
    <source>
        <strain evidence="12">VKM B-1499</strain>
    </source>
</reference>
<dbReference type="NCBIfam" id="TIGR00077">
    <property type="entry name" value="lspA"/>
    <property type="match status" value="1"/>
</dbReference>
<dbReference type="PRINTS" id="PR00781">
    <property type="entry name" value="LIPOSIGPTASE"/>
</dbReference>
<comment type="catalytic activity">
    <reaction evidence="9 10">
        <text>Release of signal peptides from bacterial membrane prolipoproteins. Hydrolyzes -Xaa-Yaa-Zaa-|-(S,diacylglyceryl)Cys-, in which Xaa is hydrophobic (preferably Leu), and Yaa (Ala or Ser) and Zaa (Gly or Ala) have small, neutral side chains.</text>
        <dbReference type="EC" id="3.4.23.36"/>
    </reaction>
</comment>
<evidence type="ECO:0000256" key="11">
    <source>
        <dbReference type="RuleBase" id="RU004181"/>
    </source>
</evidence>
<feature type="active site" evidence="9">
    <location>
        <position position="143"/>
    </location>
</feature>
<name>A0ABQ5T751_9CAUL</name>
<feature type="active site" evidence="9">
    <location>
        <position position="161"/>
    </location>
</feature>
<keyword evidence="2 9" id="KW-1003">Cell membrane</keyword>
<evidence type="ECO:0000256" key="6">
    <source>
        <dbReference type="ARBA" id="ARBA00022801"/>
    </source>
</evidence>
<evidence type="ECO:0000256" key="10">
    <source>
        <dbReference type="RuleBase" id="RU000594"/>
    </source>
</evidence>
<dbReference type="PROSITE" id="PS00855">
    <property type="entry name" value="SPASE_II"/>
    <property type="match status" value="1"/>
</dbReference>
<feature type="transmembrane region" description="Helical" evidence="9">
    <location>
        <begin position="116"/>
        <end position="133"/>
    </location>
</feature>
<dbReference type="PANTHER" id="PTHR33695">
    <property type="entry name" value="LIPOPROTEIN SIGNAL PEPTIDASE"/>
    <property type="match status" value="1"/>
</dbReference>
<evidence type="ECO:0000313" key="12">
    <source>
        <dbReference type="EMBL" id="GLK48595.1"/>
    </source>
</evidence>
<feature type="transmembrane region" description="Helical" evidence="9">
    <location>
        <begin position="153"/>
        <end position="173"/>
    </location>
</feature>
<keyword evidence="5 9" id="KW-0064">Aspartyl protease</keyword>
<keyword evidence="6 9" id="KW-0378">Hydrolase</keyword>
<evidence type="ECO:0000256" key="2">
    <source>
        <dbReference type="ARBA" id="ARBA00022475"/>
    </source>
</evidence>
<accession>A0ABQ5T751</accession>
<dbReference type="PANTHER" id="PTHR33695:SF1">
    <property type="entry name" value="LIPOPROTEIN SIGNAL PEPTIDASE"/>
    <property type="match status" value="1"/>
</dbReference>
<comment type="similarity">
    <text evidence="1 9 11">Belongs to the peptidase A8 family.</text>
</comment>
<dbReference type="Proteomes" id="UP001143509">
    <property type="component" value="Unassembled WGS sequence"/>
</dbReference>
<comment type="caution">
    <text evidence="12">The sequence shown here is derived from an EMBL/GenBank/DDBJ whole genome shotgun (WGS) entry which is preliminary data.</text>
</comment>
<protein>
    <recommendedName>
        <fullName evidence="9">Lipoprotein signal peptidase</fullName>
        <ecNumber evidence="9">3.4.23.36</ecNumber>
    </recommendedName>
    <alternativeName>
        <fullName evidence="9">Prolipoprotein signal peptidase</fullName>
    </alternativeName>
    <alternativeName>
        <fullName evidence="9">Signal peptidase II</fullName>
        <shortName evidence="9">SPase II</shortName>
    </alternativeName>
</protein>